<dbReference type="PANTHER" id="PTHR30055:SF234">
    <property type="entry name" value="HTH-TYPE TRANSCRIPTIONAL REGULATOR BETI"/>
    <property type="match status" value="1"/>
</dbReference>
<organism evidence="6 7">
    <name type="scientific">Corynebacterium kroppenstedtii</name>
    <dbReference type="NCBI Taxonomy" id="161879"/>
    <lineage>
        <taxon>Bacteria</taxon>
        <taxon>Bacillati</taxon>
        <taxon>Actinomycetota</taxon>
        <taxon>Actinomycetes</taxon>
        <taxon>Mycobacteriales</taxon>
        <taxon>Corynebacteriaceae</taxon>
        <taxon>Corynebacterium</taxon>
    </lineage>
</organism>
<dbReference type="InterPro" id="IPR050109">
    <property type="entry name" value="HTH-type_TetR-like_transc_reg"/>
</dbReference>
<evidence type="ECO:0000313" key="6">
    <source>
        <dbReference type="EMBL" id="PZR06183.1"/>
    </source>
</evidence>
<dbReference type="InterPro" id="IPR001647">
    <property type="entry name" value="HTH_TetR"/>
</dbReference>
<dbReference type="PANTHER" id="PTHR30055">
    <property type="entry name" value="HTH-TYPE TRANSCRIPTIONAL REGULATOR RUTR"/>
    <property type="match status" value="1"/>
</dbReference>
<evidence type="ECO:0000256" key="4">
    <source>
        <dbReference type="PROSITE-ProRule" id="PRU00335"/>
    </source>
</evidence>
<protein>
    <recommendedName>
        <fullName evidence="5">HTH tetR-type domain-containing protein</fullName>
    </recommendedName>
</protein>
<keyword evidence="2 4" id="KW-0238">DNA-binding</keyword>
<dbReference type="PRINTS" id="PR00455">
    <property type="entry name" value="HTHTETR"/>
</dbReference>
<comment type="caution">
    <text evidence="6">The sequence shown here is derived from an EMBL/GenBank/DDBJ whole genome shotgun (WGS) entry which is preliminary data.</text>
</comment>
<dbReference type="PROSITE" id="PS50977">
    <property type="entry name" value="HTH_TETR_2"/>
    <property type="match status" value="1"/>
</dbReference>
<dbReference type="Pfam" id="PF00440">
    <property type="entry name" value="TetR_N"/>
    <property type="match status" value="1"/>
</dbReference>
<dbReference type="SUPFAM" id="SSF48498">
    <property type="entry name" value="Tetracyclin repressor-like, C-terminal domain"/>
    <property type="match status" value="1"/>
</dbReference>
<dbReference type="GO" id="GO:0000976">
    <property type="term" value="F:transcription cis-regulatory region binding"/>
    <property type="evidence" value="ECO:0007669"/>
    <property type="project" value="TreeGrafter"/>
</dbReference>
<reference evidence="6 7" key="1">
    <citation type="submission" date="2017-08" db="EMBL/GenBank/DDBJ databases">
        <title>Infants hospitalized years apart are colonized by the same room-sourced microbial strains.</title>
        <authorList>
            <person name="Brooks B."/>
            <person name="Olm M.R."/>
            <person name="Firek B.A."/>
            <person name="Baker R."/>
            <person name="Thomas B.C."/>
            <person name="Morowitz M.J."/>
            <person name="Banfield J.F."/>
        </authorList>
    </citation>
    <scope>NUCLEOTIDE SEQUENCE [LARGE SCALE GENOMIC DNA]</scope>
    <source>
        <strain evidence="6">S2_003_000_R1_3</strain>
    </source>
</reference>
<dbReference type="EMBL" id="QFRA01000003">
    <property type="protein sequence ID" value="PZR06183.1"/>
    <property type="molecule type" value="Genomic_DNA"/>
</dbReference>
<evidence type="ECO:0000256" key="1">
    <source>
        <dbReference type="ARBA" id="ARBA00023015"/>
    </source>
</evidence>
<feature type="domain" description="HTH tetR-type" evidence="5">
    <location>
        <begin position="7"/>
        <end position="66"/>
    </location>
</feature>
<dbReference type="Proteomes" id="UP000249432">
    <property type="component" value="Unassembled WGS sequence"/>
</dbReference>
<dbReference type="Gene3D" id="1.10.357.10">
    <property type="entry name" value="Tetracycline Repressor, domain 2"/>
    <property type="match status" value="1"/>
</dbReference>
<sequence length="189" mass="20848">MVRADATASRAAIIDAAWQGFATNGPDISLRSIAQDAEVGIATLYRHFPTREDLFIGVGEEMLARITALCDRYIDAPSWNEDPAGTWSDFIADDYELQIGTLAAKMAESIDVSPELHDRIKVLRKQAFSQVEPILERAKNAGRVRPEITTARFQMGVGLLSRPLPEMADKLEPGFSTWLLDTFARGIAP</sequence>
<name>A0A2W5T028_9CORY</name>
<proteinExistence type="predicted"/>
<evidence type="ECO:0000313" key="7">
    <source>
        <dbReference type="Proteomes" id="UP000249432"/>
    </source>
</evidence>
<dbReference type="AlphaFoldDB" id="A0A2W5T028"/>
<dbReference type="SUPFAM" id="SSF46689">
    <property type="entry name" value="Homeodomain-like"/>
    <property type="match status" value="1"/>
</dbReference>
<accession>A0A2W5T028</accession>
<dbReference type="InterPro" id="IPR036271">
    <property type="entry name" value="Tet_transcr_reg_TetR-rel_C_sf"/>
</dbReference>
<feature type="DNA-binding region" description="H-T-H motif" evidence="4">
    <location>
        <begin position="29"/>
        <end position="48"/>
    </location>
</feature>
<gene>
    <name evidence="6" type="ORF">DI525_02505</name>
</gene>
<dbReference type="GO" id="GO:0003700">
    <property type="term" value="F:DNA-binding transcription factor activity"/>
    <property type="evidence" value="ECO:0007669"/>
    <property type="project" value="TreeGrafter"/>
</dbReference>
<evidence type="ECO:0000259" key="5">
    <source>
        <dbReference type="PROSITE" id="PS50977"/>
    </source>
</evidence>
<dbReference type="InterPro" id="IPR009057">
    <property type="entry name" value="Homeodomain-like_sf"/>
</dbReference>
<evidence type="ECO:0000256" key="2">
    <source>
        <dbReference type="ARBA" id="ARBA00023125"/>
    </source>
</evidence>
<evidence type="ECO:0000256" key="3">
    <source>
        <dbReference type="ARBA" id="ARBA00023163"/>
    </source>
</evidence>
<keyword evidence="3" id="KW-0804">Transcription</keyword>
<keyword evidence="1" id="KW-0805">Transcription regulation</keyword>